<dbReference type="PANTHER" id="PTHR43737">
    <property type="entry name" value="BLL7424 PROTEIN"/>
    <property type="match status" value="1"/>
</dbReference>
<gene>
    <name evidence="1" type="ORF">Pla8534_50010</name>
</gene>
<dbReference type="InterPro" id="IPR010869">
    <property type="entry name" value="DUF1501"/>
</dbReference>
<dbReference type="OrthoDB" id="127333at2"/>
<evidence type="ECO:0000313" key="1">
    <source>
        <dbReference type="EMBL" id="QDU97156.1"/>
    </source>
</evidence>
<dbReference type="InterPro" id="IPR017850">
    <property type="entry name" value="Alkaline_phosphatase_core_sf"/>
</dbReference>
<dbReference type="RefSeq" id="WP_145055945.1">
    <property type="nucleotide sequence ID" value="NZ_CP036433.1"/>
</dbReference>
<sequence length="428" mass="46196">MNFLPRDIDRRAFLERFASAFLGVHLLPTAGPLPAAEAAAGTPGGKVKSVIFLYLRGGISHIDTFDPKPGRPEMAGVQAIRTTADGVLVSEWFPRLAQQMHHVSLVRSMTSTQGVHALGNYLAHTSYFQTPTISHPSLSAWTLKQRGTPNPRLPGNVLVNGNSQHPGSGYMESHLAPLPIVDPRQGLQNSALLPGVTESDFARRTALAQTLGGEFLARTPHRSAAAYRKIHEKAVALMKSEDLRAFDISQEDVKTRAAYGSHPFGAGCLLARRLVEHGVPFIEVEDDQNWDTHNDQIASMKQLTPSADQTLAALLDDLHQRGMLDSTLVVMATEFGRSPRLDPHTAGRGHHPAAFTWWLAGGGMKAGYVYGGTDAAAERVADKAVTMPDLNATIAQAIGLDTQHVEHSPSGRPFTVANQGQVVTDLFA</sequence>
<evidence type="ECO:0008006" key="3">
    <source>
        <dbReference type="Google" id="ProtNLM"/>
    </source>
</evidence>
<dbReference type="KEGG" id="lcre:Pla8534_50010"/>
<proteinExistence type="predicted"/>
<reference evidence="1 2" key="1">
    <citation type="submission" date="2019-02" db="EMBL/GenBank/DDBJ databases">
        <title>Deep-cultivation of Planctomycetes and their phenomic and genomic characterization uncovers novel biology.</title>
        <authorList>
            <person name="Wiegand S."/>
            <person name="Jogler M."/>
            <person name="Boedeker C."/>
            <person name="Pinto D."/>
            <person name="Vollmers J."/>
            <person name="Rivas-Marin E."/>
            <person name="Kohn T."/>
            <person name="Peeters S.H."/>
            <person name="Heuer A."/>
            <person name="Rast P."/>
            <person name="Oberbeckmann S."/>
            <person name="Bunk B."/>
            <person name="Jeske O."/>
            <person name="Meyerdierks A."/>
            <person name="Storesund J.E."/>
            <person name="Kallscheuer N."/>
            <person name="Luecker S."/>
            <person name="Lage O.M."/>
            <person name="Pohl T."/>
            <person name="Merkel B.J."/>
            <person name="Hornburger P."/>
            <person name="Mueller R.-W."/>
            <person name="Bruemmer F."/>
            <person name="Labrenz M."/>
            <person name="Spormann A.M."/>
            <person name="Op den Camp H."/>
            <person name="Overmann J."/>
            <person name="Amann R."/>
            <person name="Jetten M.S.M."/>
            <person name="Mascher T."/>
            <person name="Medema M.H."/>
            <person name="Devos D.P."/>
            <person name="Kaster A.-K."/>
            <person name="Ovreas L."/>
            <person name="Rohde M."/>
            <person name="Galperin M.Y."/>
            <person name="Jogler C."/>
        </authorList>
    </citation>
    <scope>NUCLEOTIDE SEQUENCE [LARGE SCALE GENOMIC DNA]</scope>
    <source>
        <strain evidence="1 2">Pla85_3_4</strain>
    </source>
</reference>
<keyword evidence="2" id="KW-1185">Reference proteome</keyword>
<evidence type="ECO:0000313" key="2">
    <source>
        <dbReference type="Proteomes" id="UP000317648"/>
    </source>
</evidence>
<dbReference type="Pfam" id="PF07394">
    <property type="entry name" value="DUF1501"/>
    <property type="match status" value="1"/>
</dbReference>
<organism evidence="1 2">
    <name type="scientific">Lignipirellula cremea</name>
    <dbReference type="NCBI Taxonomy" id="2528010"/>
    <lineage>
        <taxon>Bacteria</taxon>
        <taxon>Pseudomonadati</taxon>
        <taxon>Planctomycetota</taxon>
        <taxon>Planctomycetia</taxon>
        <taxon>Pirellulales</taxon>
        <taxon>Pirellulaceae</taxon>
        <taxon>Lignipirellula</taxon>
    </lineage>
</organism>
<dbReference type="SUPFAM" id="SSF53649">
    <property type="entry name" value="Alkaline phosphatase-like"/>
    <property type="match status" value="1"/>
</dbReference>
<dbReference type="AlphaFoldDB" id="A0A518DZ86"/>
<dbReference type="InterPro" id="IPR006311">
    <property type="entry name" value="TAT_signal"/>
</dbReference>
<dbReference type="EMBL" id="CP036433">
    <property type="protein sequence ID" value="QDU97156.1"/>
    <property type="molecule type" value="Genomic_DNA"/>
</dbReference>
<dbReference type="PANTHER" id="PTHR43737:SF1">
    <property type="entry name" value="DUF1501 DOMAIN-CONTAINING PROTEIN"/>
    <property type="match status" value="1"/>
</dbReference>
<dbReference type="Proteomes" id="UP000317648">
    <property type="component" value="Chromosome"/>
</dbReference>
<dbReference type="PROSITE" id="PS51318">
    <property type="entry name" value="TAT"/>
    <property type="match status" value="1"/>
</dbReference>
<dbReference type="Gene3D" id="3.40.720.10">
    <property type="entry name" value="Alkaline Phosphatase, subunit A"/>
    <property type="match status" value="1"/>
</dbReference>
<protein>
    <recommendedName>
        <fullName evidence="3">Sulfatase</fullName>
    </recommendedName>
</protein>
<name>A0A518DZ86_9BACT</name>
<accession>A0A518DZ86</accession>